<name>A0A501XQS5_9SPHN</name>
<dbReference type="SUPFAM" id="SSF55874">
    <property type="entry name" value="ATPase domain of HSP90 chaperone/DNA topoisomerase II/histidine kinase"/>
    <property type="match status" value="1"/>
</dbReference>
<dbReference type="OrthoDB" id="9813438at2"/>
<keyword evidence="2" id="KW-1185">Reference proteome</keyword>
<gene>
    <name evidence="1" type="ORF">FJQ54_05180</name>
</gene>
<sequence length="478" mass="53285">MLQLEPNQALAQPSKNFFVNMLVRDIELEDALLDLLDNCVDGILRTYDPDLQAAKPYEGYGANFVIGPELFQLDDNCGGIPIELARKKAFAIGRPDPITGTEGVATVGMYGIGMKRAIFKLGRDAKVRSWSDTPFEVSISEAWLANDDWDPLPLEEIAAGEISARGTRISVRKLNSQVKDRFADSAFINRLSQVVARHYALIIDKGFRITVRRLASDPVPDPILPKSFRLLASEHASYADDAIQPIVYKGHLKGVDIELYAGLFRRLPDADDDAKESEVKNSVDDAGWSVACNDRIVVWKDRTWVTGWGEGTTPSFHNQFMAITGLLILRSENPALLPLTTTKRGIDHGTEIYSYAKDMMSAATKKLTDFTNTWKKSEAALHTIYREDTVAMSLTDIKTRAPELPMKKWPRNKAIEFYIPQFPAPTRNNKLSTVSFVADKADVELLGVVYFADAKAKAKDVGRQAFAYELARYKDAAE</sequence>
<dbReference type="InterPro" id="IPR036890">
    <property type="entry name" value="HATPase_C_sf"/>
</dbReference>
<dbReference type="AlphaFoldDB" id="A0A501XQS5"/>
<comment type="caution">
    <text evidence="1">The sequence shown here is derived from an EMBL/GenBank/DDBJ whole genome shotgun (WGS) entry which is preliminary data.</text>
</comment>
<dbReference type="Proteomes" id="UP000319897">
    <property type="component" value="Unassembled WGS sequence"/>
</dbReference>
<dbReference type="RefSeq" id="WP_140927356.1">
    <property type="nucleotide sequence ID" value="NZ_VFSU01000017.1"/>
</dbReference>
<protein>
    <recommendedName>
        <fullName evidence="3">ATP-binding protein</fullName>
    </recommendedName>
</protein>
<proteinExistence type="predicted"/>
<evidence type="ECO:0000313" key="1">
    <source>
        <dbReference type="EMBL" id="TPE62584.1"/>
    </source>
</evidence>
<dbReference type="EMBL" id="VFSU01000017">
    <property type="protein sequence ID" value="TPE62584.1"/>
    <property type="molecule type" value="Genomic_DNA"/>
</dbReference>
<reference evidence="1 2" key="1">
    <citation type="submission" date="2019-06" db="EMBL/GenBank/DDBJ databases">
        <authorList>
            <person name="Lee I."/>
            <person name="Jang G.I."/>
            <person name="Hwang C.Y."/>
        </authorList>
    </citation>
    <scope>NUCLEOTIDE SEQUENCE [LARGE SCALE GENOMIC DNA]</scope>
    <source>
        <strain evidence="1 2">PAMC 28131</strain>
    </source>
</reference>
<organism evidence="1 2">
    <name type="scientific">Sandaracinobacter neustonicus</name>
    <dbReference type="NCBI Taxonomy" id="1715348"/>
    <lineage>
        <taxon>Bacteria</taxon>
        <taxon>Pseudomonadati</taxon>
        <taxon>Pseudomonadota</taxon>
        <taxon>Alphaproteobacteria</taxon>
        <taxon>Sphingomonadales</taxon>
        <taxon>Sphingosinicellaceae</taxon>
        <taxon>Sandaracinobacter</taxon>
    </lineage>
</organism>
<evidence type="ECO:0000313" key="2">
    <source>
        <dbReference type="Proteomes" id="UP000319897"/>
    </source>
</evidence>
<evidence type="ECO:0008006" key="3">
    <source>
        <dbReference type="Google" id="ProtNLM"/>
    </source>
</evidence>
<accession>A0A501XQS5</accession>